<dbReference type="Proteomes" id="UP000807342">
    <property type="component" value="Unassembled WGS sequence"/>
</dbReference>
<evidence type="ECO:0000313" key="3">
    <source>
        <dbReference type="EMBL" id="KAF9443414.1"/>
    </source>
</evidence>
<organism evidence="3 4">
    <name type="scientific">Macrolepiota fuliginosa MF-IS2</name>
    <dbReference type="NCBI Taxonomy" id="1400762"/>
    <lineage>
        <taxon>Eukaryota</taxon>
        <taxon>Fungi</taxon>
        <taxon>Dikarya</taxon>
        <taxon>Basidiomycota</taxon>
        <taxon>Agaricomycotina</taxon>
        <taxon>Agaricomycetes</taxon>
        <taxon>Agaricomycetidae</taxon>
        <taxon>Agaricales</taxon>
        <taxon>Agaricineae</taxon>
        <taxon>Agaricaceae</taxon>
        <taxon>Macrolepiota</taxon>
    </lineage>
</organism>
<accession>A0A9P5X4C8</accession>
<evidence type="ECO:0000313" key="4">
    <source>
        <dbReference type="Proteomes" id="UP000807342"/>
    </source>
</evidence>
<feature type="compositionally biased region" description="Basic and acidic residues" evidence="1">
    <location>
        <begin position="182"/>
        <end position="194"/>
    </location>
</feature>
<keyword evidence="2" id="KW-0472">Membrane</keyword>
<feature type="transmembrane region" description="Helical" evidence="2">
    <location>
        <begin position="21"/>
        <end position="46"/>
    </location>
</feature>
<feature type="transmembrane region" description="Helical" evidence="2">
    <location>
        <begin position="100"/>
        <end position="120"/>
    </location>
</feature>
<gene>
    <name evidence="3" type="ORF">P691DRAFT_797420</name>
</gene>
<feature type="transmembrane region" description="Helical" evidence="2">
    <location>
        <begin position="70"/>
        <end position="88"/>
    </location>
</feature>
<name>A0A9P5X4C8_9AGAR</name>
<comment type="caution">
    <text evidence="3">The sequence shown here is derived from an EMBL/GenBank/DDBJ whole genome shotgun (WGS) entry which is preliminary data.</text>
</comment>
<evidence type="ECO:0000256" key="2">
    <source>
        <dbReference type="SAM" id="Phobius"/>
    </source>
</evidence>
<keyword evidence="2" id="KW-0812">Transmembrane</keyword>
<dbReference type="AlphaFoldDB" id="A0A9P5X4C8"/>
<protein>
    <submittedName>
        <fullName evidence="3">Uncharacterized protein</fullName>
    </submittedName>
</protein>
<keyword evidence="2" id="KW-1133">Transmembrane helix</keyword>
<reference evidence="3" key="1">
    <citation type="submission" date="2020-11" db="EMBL/GenBank/DDBJ databases">
        <authorList>
            <consortium name="DOE Joint Genome Institute"/>
            <person name="Ahrendt S."/>
            <person name="Riley R."/>
            <person name="Andreopoulos W."/>
            <person name="Labutti K."/>
            <person name="Pangilinan J."/>
            <person name="Ruiz-Duenas F.J."/>
            <person name="Barrasa J.M."/>
            <person name="Sanchez-Garcia M."/>
            <person name="Camarero S."/>
            <person name="Miyauchi S."/>
            <person name="Serrano A."/>
            <person name="Linde D."/>
            <person name="Babiker R."/>
            <person name="Drula E."/>
            <person name="Ayuso-Fernandez I."/>
            <person name="Pacheco R."/>
            <person name="Padilla G."/>
            <person name="Ferreira P."/>
            <person name="Barriuso J."/>
            <person name="Kellner H."/>
            <person name="Castanera R."/>
            <person name="Alfaro M."/>
            <person name="Ramirez L."/>
            <person name="Pisabarro A.G."/>
            <person name="Kuo A."/>
            <person name="Tritt A."/>
            <person name="Lipzen A."/>
            <person name="He G."/>
            <person name="Yan M."/>
            <person name="Ng V."/>
            <person name="Cullen D."/>
            <person name="Martin F."/>
            <person name="Rosso M.-N."/>
            <person name="Henrissat B."/>
            <person name="Hibbett D."/>
            <person name="Martinez A.T."/>
            <person name="Grigoriev I.V."/>
        </authorList>
    </citation>
    <scope>NUCLEOTIDE SEQUENCE</scope>
    <source>
        <strain evidence="3">MF-IS2</strain>
    </source>
</reference>
<feature type="transmembrane region" description="Helical" evidence="2">
    <location>
        <begin position="126"/>
        <end position="148"/>
    </location>
</feature>
<proteinExistence type="predicted"/>
<evidence type="ECO:0000256" key="1">
    <source>
        <dbReference type="SAM" id="MobiDB-lite"/>
    </source>
</evidence>
<dbReference type="EMBL" id="MU151477">
    <property type="protein sequence ID" value="KAF9443414.1"/>
    <property type="molecule type" value="Genomic_DNA"/>
</dbReference>
<keyword evidence="4" id="KW-1185">Reference proteome</keyword>
<feature type="region of interest" description="Disordered" evidence="1">
    <location>
        <begin position="169"/>
        <end position="200"/>
    </location>
</feature>
<dbReference type="OrthoDB" id="2881112at2759"/>
<sequence>MSFSSSLTQERNNTNQSDRARYVVLAKGMLDGMVALSIMFFPAVIYDGPVAAVISKFTGLQFIYRDADPGGAYAIASLVMGCAFAAISAGMSKHEDAYKVIATMNGVFAYCALLGCWFSPKRYGSSVLLLAAVQSAFWFFLIAAVGGYTMIDTLGWRTAADKLKKKVHEAKGQCAPETKPTSAERKPASDKRDILGGTHN</sequence>